<reference evidence="2" key="1">
    <citation type="journal article" date="2016" name="Genome Biol. Evol.">
        <title>Comparative 'omics' of the Fusarium fujikuroi species complex highlights differences in genetic potential and metabolite synthesis.</title>
        <authorList>
            <person name="Niehaus E.-M."/>
            <person name="Muensterkoetter M."/>
            <person name="Proctor R.H."/>
            <person name="Brown D.W."/>
            <person name="Sharon A."/>
            <person name="Idan Y."/>
            <person name="Oren-Young L."/>
            <person name="Sieber C.M."/>
            <person name="Novak O."/>
            <person name="Pencik A."/>
            <person name="Tarkowska D."/>
            <person name="Hromadova K."/>
            <person name="Freeman S."/>
            <person name="Maymon M."/>
            <person name="Elazar M."/>
            <person name="Youssef S.A."/>
            <person name="El-Shabrawy E.S.M."/>
            <person name="Shalaby A.B.A."/>
            <person name="Houterman P."/>
            <person name="Brock N.L."/>
            <person name="Burkhardt I."/>
            <person name="Tsavkelova E.A."/>
            <person name="Dickschat J.S."/>
            <person name="Galuszka P."/>
            <person name="Gueldener U."/>
            <person name="Tudzynski B."/>
        </authorList>
    </citation>
    <scope>NUCLEOTIDE SEQUENCE [LARGE SCALE GENOMIC DNA]</scope>
    <source>
        <strain evidence="2">MRC7560</strain>
    </source>
</reference>
<protein>
    <submittedName>
        <fullName evidence="1">Uncharacterized protein</fullName>
    </submittedName>
</protein>
<dbReference type="EMBL" id="FCQH01000001">
    <property type="protein sequence ID" value="CVK84929.1"/>
    <property type="molecule type" value="Genomic_DNA"/>
</dbReference>
<dbReference type="AlphaFoldDB" id="A0A1L7SEG4"/>
<dbReference type="Proteomes" id="UP000184255">
    <property type="component" value="Unassembled WGS sequence"/>
</dbReference>
<accession>A0A1L7SEG4</accession>
<dbReference type="VEuPathDB" id="FungiDB:FMAN_01853"/>
<evidence type="ECO:0000313" key="1">
    <source>
        <dbReference type="EMBL" id="CVK84929.1"/>
    </source>
</evidence>
<gene>
    <name evidence="1" type="ORF">FMAN_01853</name>
</gene>
<dbReference type="GeneID" id="65081125"/>
<evidence type="ECO:0000313" key="2">
    <source>
        <dbReference type="Proteomes" id="UP000184255"/>
    </source>
</evidence>
<keyword evidence="2" id="KW-1185">Reference proteome</keyword>
<comment type="caution">
    <text evidence="1">The sequence shown here is derived from an EMBL/GenBank/DDBJ whole genome shotgun (WGS) entry which is preliminary data.</text>
</comment>
<dbReference type="RefSeq" id="XP_041677200.1">
    <property type="nucleotide sequence ID" value="XM_041823656.1"/>
</dbReference>
<organism evidence="1 2">
    <name type="scientific">Fusarium mangiferae</name>
    <name type="common">Mango malformation disease fungus</name>
    <dbReference type="NCBI Taxonomy" id="192010"/>
    <lineage>
        <taxon>Eukaryota</taxon>
        <taxon>Fungi</taxon>
        <taxon>Dikarya</taxon>
        <taxon>Ascomycota</taxon>
        <taxon>Pezizomycotina</taxon>
        <taxon>Sordariomycetes</taxon>
        <taxon>Hypocreomycetidae</taxon>
        <taxon>Hypocreales</taxon>
        <taxon>Nectriaceae</taxon>
        <taxon>Fusarium</taxon>
        <taxon>Fusarium fujikuroi species complex</taxon>
    </lineage>
</organism>
<name>A0A1L7SEG4_FUSMA</name>
<proteinExistence type="predicted"/>
<sequence length="113" mass="12876">MAAAQSGDQNVCIMTQEGDDFIPETAKWTCKSGPTESQCGHVNKDIRNKICERCHKIRSNAVAHVGERLDEGVKGRCWEIRGVTDYGAEIWTYEFGRKKNEFWARFDSHPNNL</sequence>